<keyword evidence="7" id="KW-1185">Reference proteome</keyword>
<dbReference type="InterPro" id="IPR015943">
    <property type="entry name" value="WD40/YVTN_repeat-like_dom_sf"/>
</dbReference>
<evidence type="ECO:0000313" key="5">
    <source>
        <dbReference type="EMBL" id="ERL89668.1"/>
    </source>
</evidence>
<organism evidence="4">
    <name type="scientific">Dendroctonus ponderosae</name>
    <name type="common">Mountain pine beetle</name>
    <dbReference type="NCBI Taxonomy" id="77166"/>
    <lineage>
        <taxon>Eukaryota</taxon>
        <taxon>Metazoa</taxon>
        <taxon>Ecdysozoa</taxon>
        <taxon>Arthropoda</taxon>
        <taxon>Hexapoda</taxon>
        <taxon>Insecta</taxon>
        <taxon>Pterygota</taxon>
        <taxon>Neoptera</taxon>
        <taxon>Endopterygota</taxon>
        <taxon>Coleoptera</taxon>
        <taxon>Polyphaga</taxon>
        <taxon>Cucujiformia</taxon>
        <taxon>Curculionidae</taxon>
        <taxon>Scolytinae</taxon>
        <taxon>Dendroctonus</taxon>
    </lineage>
</organism>
<sequence length="323" mass="36881">MTTGKAILPPDPLFIFNKNMGHVHSLCFPQRNPDYSDLLLAGTEQGNVYFLDLECNRVQHRQKMGESIQAIHSVEYDIITQEKSGLVKLWSIENSTSYTVQKTFESYGGFCKSVIFNQQLVLPQENGTLDTINLDTFETVNKFLPKEGEYVGSPMCLETFQIKGTKYLLVGYEDGHIILYDFITAKLCCQLKLKEFITSITFDPITCRGIASNSSNLLQLFRLDLQQFEIINQAELTLSSTGCQVVRFRPDHKLFMAGGWDGKLRVYSWRTLRALAILTQHKRQISDIQFSPNIVRYWDSKIFATGGADGTISLWNVYHSYTY</sequence>
<accession>N6UJ20</accession>
<evidence type="ECO:0000256" key="2">
    <source>
        <dbReference type="ARBA" id="ARBA00022737"/>
    </source>
</evidence>
<evidence type="ECO:0000256" key="1">
    <source>
        <dbReference type="ARBA" id="ARBA00022574"/>
    </source>
</evidence>
<dbReference type="PROSITE" id="PS50082">
    <property type="entry name" value="WD_REPEATS_2"/>
    <property type="match status" value="1"/>
</dbReference>
<dbReference type="SUPFAM" id="SSF50978">
    <property type="entry name" value="WD40 repeat-like"/>
    <property type="match status" value="1"/>
</dbReference>
<feature type="repeat" description="WD" evidence="3">
    <location>
        <begin position="278"/>
        <end position="323"/>
    </location>
</feature>
<dbReference type="HOGENOM" id="CLU_041940_2_1_1"/>
<feature type="non-terminal residue" evidence="4">
    <location>
        <position position="1"/>
    </location>
</feature>
<dbReference type="EMBL" id="KB740442">
    <property type="protein sequence ID" value="ENN80651.1"/>
    <property type="molecule type" value="Genomic_DNA"/>
</dbReference>
<dbReference type="PROSITE" id="PS50294">
    <property type="entry name" value="WD_REPEATS_REGION"/>
    <property type="match status" value="1"/>
</dbReference>
<dbReference type="EMBL" id="KB632185">
    <property type="protein sequence ID" value="ERL89668.1"/>
    <property type="molecule type" value="Genomic_DNA"/>
</dbReference>
<keyword evidence="1 3" id="KW-0853">WD repeat</keyword>
<gene>
    <name evidence="6" type="primary">109533422</name>
    <name evidence="5" type="ORF">D910_07031</name>
    <name evidence="4" type="ORF">YQE_02938</name>
</gene>
<evidence type="ECO:0000256" key="3">
    <source>
        <dbReference type="PROSITE-ProRule" id="PRU00221"/>
    </source>
</evidence>
<evidence type="ECO:0000313" key="6">
    <source>
        <dbReference type="EnsemblMetazoa" id="XP_019754299.1"/>
    </source>
</evidence>
<dbReference type="Pfam" id="PF00400">
    <property type="entry name" value="WD40"/>
    <property type="match status" value="2"/>
</dbReference>
<keyword evidence="2" id="KW-0677">Repeat</keyword>
<dbReference type="OrthoDB" id="7668193at2759"/>
<dbReference type="Gene3D" id="2.130.10.10">
    <property type="entry name" value="YVTN repeat-like/Quinoprotein amine dehydrogenase"/>
    <property type="match status" value="2"/>
</dbReference>
<dbReference type="AlphaFoldDB" id="N6UJ20"/>
<dbReference type="OMA" id="PCFNLHT"/>
<protein>
    <submittedName>
        <fullName evidence="4 6">Uncharacterized protein</fullName>
    </submittedName>
</protein>
<dbReference type="SMART" id="SM00320">
    <property type="entry name" value="WD40"/>
    <property type="match status" value="5"/>
</dbReference>
<reference evidence="7 8" key="1">
    <citation type="journal article" date="2013" name="Genome Biol.">
        <title>Draft genome of the mountain pine beetle, Dendroctonus ponderosae Hopkins, a major forest pest.</title>
        <authorList>
            <person name="Keeling C.I."/>
            <person name="Yuen M.M."/>
            <person name="Liao N.Y."/>
            <person name="Docking T.R."/>
            <person name="Chan S.K."/>
            <person name="Taylor G.A."/>
            <person name="Palmquist D.L."/>
            <person name="Jackman S.D."/>
            <person name="Nguyen A."/>
            <person name="Li M."/>
            <person name="Henderson H."/>
            <person name="Janes J.K."/>
            <person name="Zhao Y."/>
            <person name="Pandoh P."/>
            <person name="Moore R."/>
            <person name="Sperling F.A."/>
            <person name="Huber D.P."/>
            <person name="Birol I."/>
            <person name="Jones S.J."/>
            <person name="Bohlmann J."/>
        </authorList>
    </citation>
    <scope>NUCLEOTIDE SEQUENCE</scope>
</reference>
<name>N6UJ20_DENPD</name>
<evidence type="ECO:0000313" key="7">
    <source>
        <dbReference type="Proteomes" id="UP000019118"/>
    </source>
</evidence>
<dbReference type="InterPro" id="IPR036322">
    <property type="entry name" value="WD40_repeat_dom_sf"/>
</dbReference>
<proteinExistence type="predicted"/>
<evidence type="ECO:0000313" key="8">
    <source>
        <dbReference type="Proteomes" id="UP000030742"/>
    </source>
</evidence>
<dbReference type="PANTHER" id="PTHR19854:SF1">
    <property type="entry name" value="GUANINE NUCLEOTIDE-BINDING PROTEIN SUBUNIT BETA-LIKE PROTEIN 1"/>
    <property type="match status" value="1"/>
</dbReference>
<evidence type="ECO:0000313" key="4">
    <source>
        <dbReference type="EMBL" id="ENN80651.1"/>
    </source>
</evidence>
<dbReference type="EnsemblMetazoa" id="XM_019898740.1">
    <property type="protein sequence ID" value="XP_019754299.1"/>
    <property type="gene ID" value="LOC109533422"/>
</dbReference>
<dbReference type="Proteomes" id="UP000030742">
    <property type="component" value="Unassembled WGS sequence"/>
</dbReference>
<dbReference type="STRING" id="77166.N6UJ20"/>
<dbReference type="KEGG" id="dpa:109533422"/>
<dbReference type="PANTHER" id="PTHR19854">
    <property type="entry name" value="TRANSDUCIN BETA-LIKE 3"/>
    <property type="match status" value="1"/>
</dbReference>
<dbReference type="Proteomes" id="UP000019118">
    <property type="component" value="Unassembled WGS sequence"/>
</dbReference>
<dbReference type="InterPro" id="IPR001680">
    <property type="entry name" value="WD40_rpt"/>
</dbReference>
<reference evidence="6" key="2">
    <citation type="submission" date="2024-08" db="UniProtKB">
        <authorList>
            <consortium name="EnsemblMetazoa"/>
        </authorList>
    </citation>
    <scope>IDENTIFICATION</scope>
</reference>